<proteinExistence type="predicted"/>
<evidence type="ECO:0000313" key="1">
    <source>
        <dbReference type="EMBL" id="RNA39935.1"/>
    </source>
</evidence>
<reference evidence="1 2" key="1">
    <citation type="journal article" date="2018" name="Sci. Rep.">
        <title>Genomic signatures of local adaptation to the degree of environmental predictability in rotifers.</title>
        <authorList>
            <person name="Franch-Gras L."/>
            <person name="Hahn C."/>
            <person name="Garcia-Roger E.M."/>
            <person name="Carmona M.J."/>
            <person name="Serra M."/>
            <person name="Gomez A."/>
        </authorList>
    </citation>
    <scope>NUCLEOTIDE SEQUENCE [LARGE SCALE GENOMIC DNA]</scope>
    <source>
        <strain evidence="1">HYR1</strain>
    </source>
</reference>
<accession>A0A3M7SW73</accession>
<dbReference type="Proteomes" id="UP000276133">
    <property type="component" value="Unassembled WGS sequence"/>
</dbReference>
<dbReference type="EMBL" id="REGN01000696">
    <property type="protein sequence ID" value="RNA39935.1"/>
    <property type="molecule type" value="Genomic_DNA"/>
</dbReference>
<name>A0A3M7SW73_BRAPC</name>
<protein>
    <submittedName>
        <fullName evidence="1">Uncharacterized protein</fullName>
    </submittedName>
</protein>
<comment type="caution">
    <text evidence="1">The sequence shown here is derived from an EMBL/GenBank/DDBJ whole genome shotgun (WGS) entry which is preliminary data.</text>
</comment>
<sequence>MLTNFLNWQNGSYHGIETAWHSARILITRISQNNDQSDWNQHKIKNLASFNGWDSAETFLRTIFCDQKNLKRMMC</sequence>
<evidence type="ECO:0000313" key="2">
    <source>
        <dbReference type="Proteomes" id="UP000276133"/>
    </source>
</evidence>
<gene>
    <name evidence="1" type="ORF">BpHYR1_030959</name>
</gene>
<keyword evidence="2" id="KW-1185">Reference proteome</keyword>
<organism evidence="1 2">
    <name type="scientific">Brachionus plicatilis</name>
    <name type="common">Marine rotifer</name>
    <name type="synonym">Brachionus muelleri</name>
    <dbReference type="NCBI Taxonomy" id="10195"/>
    <lineage>
        <taxon>Eukaryota</taxon>
        <taxon>Metazoa</taxon>
        <taxon>Spiralia</taxon>
        <taxon>Gnathifera</taxon>
        <taxon>Rotifera</taxon>
        <taxon>Eurotatoria</taxon>
        <taxon>Monogononta</taxon>
        <taxon>Pseudotrocha</taxon>
        <taxon>Ploima</taxon>
        <taxon>Brachionidae</taxon>
        <taxon>Brachionus</taxon>
    </lineage>
</organism>
<dbReference type="AlphaFoldDB" id="A0A3M7SW73"/>